<dbReference type="AlphaFoldDB" id="U5DDB4"/>
<dbReference type="GO" id="GO:0046872">
    <property type="term" value="F:metal ion binding"/>
    <property type="evidence" value="ECO:0007669"/>
    <property type="project" value="UniProtKB-KW"/>
</dbReference>
<dbReference type="eggNOG" id="KOG0143">
    <property type="taxonomic scope" value="Eukaryota"/>
</dbReference>
<keyword evidence="5" id="KW-1185">Reference proteome</keyword>
<organism evidence="4 5">
    <name type="scientific">Amborella trichopoda</name>
    <dbReference type="NCBI Taxonomy" id="13333"/>
    <lineage>
        <taxon>Eukaryota</taxon>
        <taxon>Viridiplantae</taxon>
        <taxon>Streptophyta</taxon>
        <taxon>Embryophyta</taxon>
        <taxon>Tracheophyta</taxon>
        <taxon>Spermatophyta</taxon>
        <taxon>Magnoliopsida</taxon>
        <taxon>Amborellales</taxon>
        <taxon>Amborellaceae</taxon>
        <taxon>Amborella</taxon>
    </lineage>
</organism>
<reference evidence="5" key="1">
    <citation type="journal article" date="2013" name="Science">
        <title>The Amborella genome and the evolution of flowering plants.</title>
        <authorList>
            <consortium name="Amborella Genome Project"/>
        </authorList>
    </citation>
    <scope>NUCLEOTIDE SEQUENCE [LARGE SCALE GENOMIC DNA]</scope>
</reference>
<dbReference type="InterPro" id="IPR044861">
    <property type="entry name" value="IPNS-like_FE2OG_OXY"/>
</dbReference>
<gene>
    <name evidence="4" type="ORF">AMTR_s00193p00044180</name>
</gene>
<feature type="domain" description="Isopenicillin N synthase-like Fe(2+) 2OG dioxygenase" evidence="3">
    <location>
        <begin position="9"/>
        <end position="80"/>
    </location>
</feature>
<protein>
    <recommendedName>
        <fullName evidence="3">Isopenicillin N synthase-like Fe(2+) 2OG dioxygenase domain-containing protein</fullName>
    </recommendedName>
</protein>
<dbReference type="PANTHER" id="PTHR47991">
    <property type="entry name" value="OXOGLUTARATE/IRON-DEPENDENT DIOXYGENASE"/>
    <property type="match status" value="1"/>
</dbReference>
<dbReference type="Proteomes" id="UP000017836">
    <property type="component" value="Unassembled WGS sequence"/>
</dbReference>
<proteinExistence type="predicted"/>
<dbReference type="SUPFAM" id="SSF51197">
    <property type="entry name" value="Clavaminate synthase-like"/>
    <property type="match status" value="1"/>
</dbReference>
<evidence type="ECO:0000313" key="5">
    <source>
        <dbReference type="Proteomes" id="UP000017836"/>
    </source>
</evidence>
<evidence type="ECO:0000256" key="1">
    <source>
        <dbReference type="ARBA" id="ARBA00022723"/>
    </source>
</evidence>
<dbReference type="InterPro" id="IPR050295">
    <property type="entry name" value="Plant_2OG-oxidoreductases"/>
</dbReference>
<dbReference type="KEGG" id="atr:18446766"/>
<evidence type="ECO:0000313" key="4">
    <source>
        <dbReference type="EMBL" id="ERN18408.1"/>
    </source>
</evidence>
<dbReference type="Gramene" id="ERN18408">
    <property type="protein sequence ID" value="ERN18408"/>
    <property type="gene ID" value="AMTR_s00193p00044180"/>
</dbReference>
<evidence type="ECO:0000256" key="2">
    <source>
        <dbReference type="ARBA" id="ARBA00023004"/>
    </source>
</evidence>
<dbReference type="Gene3D" id="2.60.120.330">
    <property type="entry name" value="B-lactam Antibiotic, Isopenicillin N Synthase, Chain"/>
    <property type="match status" value="1"/>
</dbReference>
<accession>U5DDB4</accession>
<keyword evidence="1" id="KW-0479">Metal-binding</keyword>
<keyword evidence="2" id="KW-0408">Iron</keyword>
<name>U5DDB4_AMBTC</name>
<dbReference type="OrthoDB" id="288590at2759"/>
<dbReference type="Pfam" id="PF03171">
    <property type="entry name" value="2OG-FeII_Oxy"/>
    <property type="match status" value="1"/>
</dbReference>
<sequence>MSHALPLVLEKGWHADISALTMLAPGQPNGPEIKGQDNEWIKAKSIPHSFTIQIGDLMEGYTNGLYNSVENRVVVSGEKEMYLVALAFVSAIEATVEPLPDLVNEQNPTKYETFNYGKFYRVRRLSNCVKLASENDIVTILTFKKPTTQTPTAATTATVAV</sequence>
<evidence type="ECO:0000259" key="3">
    <source>
        <dbReference type="Pfam" id="PF03171"/>
    </source>
</evidence>
<dbReference type="HOGENOM" id="CLU_010119_8_5_1"/>
<dbReference type="InterPro" id="IPR027443">
    <property type="entry name" value="IPNS-like_sf"/>
</dbReference>
<dbReference type="EMBL" id="KI392192">
    <property type="protein sequence ID" value="ERN18408.1"/>
    <property type="molecule type" value="Genomic_DNA"/>
</dbReference>